<evidence type="ECO:0000313" key="2">
    <source>
        <dbReference type="EMBL" id="KAB2593961.1"/>
    </source>
</evidence>
<evidence type="ECO:0000313" key="3">
    <source>
        <dbReference type="Proteomes" id="UP000326907"/>
    </source>
</evidence>
<protein>
    <submittedName>
        <fullName evidence="2">Uncharacterized protein</fullName>
    </submittedName>
</protein>
<feature type="region of interest" description="Disordered" evidence="1">
    <location>
        <begin position="1"/>
        <end position="22"/>
    </location>
</feature>
<dbReference type="EMBL" id="VYUA01000002">
    <property type="protein sequence ID" value="KAB2593961.1"/>
    <property type="molecule type" value="Genomic_DNA"/>
</dbReference>
<keyword evidence="3" id="KW-1185">Reference proteome</keyword>
<organism evidence="2 3">
    <name type="scientific">Streptomyces arboris</name>
    <dbReference type="NCBI Taxonomy" id="2600619"/>
    <lineage>
        <taxon>Bacteria</taxon>
        <taxon>Bacillati</taxon>
        <taxon>Actinomycetota</taxon>
        <taxon>Actinomycetes</taxon>
        <taxon>Kitasatosporales</taxon>
        <taxon>Streptomycetaceae</taxon>
        <taxon>Streptomyces</taxon>
    </lineage>
</organism>
<sequence>MFGETPAERASSVDAQPSAHRRHRALLALSGPRGNGSFTGQVPYVGLALNDAVTYMKVWRG</sequence>
<dbReference type="Proteomes" id="UP000326907">
    <property type="component" value="Unassembled WGS sequence"/>
</dbReference>
<dbReference type="RefSeq" id="WP_151508864.1">
    <property type="nucleotide sequence ID" value="NZ_JBMVCA010000015.1"/>
</dbReference>
<evidence type="ECO:0000256" key="1">
    <source>
        <dbReference type="SAM" id="MobiDB-lite"/>
    </source>
</evidence>
<gene>
    <name evidence="2" type="ORF">F5983_02845</name>
</gene>
<comment type="caution">
    <text evidence="2">The sequence shown here is derived from an EMBL/GenBank/DDBJ whole genome shotgun (WGS) entry which is preliminary data.</text>
</comment>
<reference evidence="2 3" key="1">
    <citation type="submission" date="2019-09" db="EMBL/GenBank/DDBJ databases">
        <authorList>
            <person name="Liu P."/>
        </authorList>
    </citation>
    <scope>NUCLEOTIDE SEQUENCE [LARGE SCALE GENOMIC DNA]</scope>
    <source>
        <strain evidence="2 3">TRM68085</strain>
    </source>
</reference>
<name>A0A5N5EVG2_9ACTN</name>
<proteinExistence type="predicted"/>
<dbReference type="AlphaFoldDB" id="A0A5N5EVG2"/>
<accession>A0A5N5EVG2</accession>